<evidence type="ECO:0000313" key="7">
    <source>
        <dbReference type="EMBL" id="OZI77381.1"/>
    </source>
</evidence>
<dbReference type="Gene3D" id="2.60.40.420">
    <property type="entry name" value="Cupredoxins - blue copper proteins"/>
    <property type="match status" value="1"/>
</dbReference>
<dbReference type="Pfam" id="PF00127">
    <property type="entry name" value="Copper-bind"/>
    <property type="match status" value="1"/>
</dbReference>
<dbReference type="PANTHER" id="PTHR38439:SF3">
    <property type="entry name" value="COPPER-RESISTANT CUPROPROTEIN COPI"/>
    <property type="match status" value="1"/>
</dbReference>
<dbReference type="CDD" id="cd04211">
    <property type="entry name" value="Cupredoxin_like_2"/>
    <property type="match status" value="1"/>
</dbReference>
<feature type="signal peptide" evidence="5">
    <location>
        <begin position="1"/>
        <end position="23"/>
    </location>
</feature>
<dbReference type="InterPro" id="IPR008972">
    <property type="entry name" value="Cupredoxin"/>
</dbReference>
<protein>
    <recommendedName>
        <fullName evidence="6">Blue (type 1) copper domain-containing protein</fullName>
    </recommendedName>
</protein>
<dbReference type="GO" id="GO:0005507">
    <property type="term" value="F:copper ion binding"/>
    <property type="evidence" value="ECO:0007669"/>
    <property type="project" value="InterPro"/>
</dbReference>
<dbReference type="AlphaFoldDB" id="A0A261VUE0"/>
<dbReference type="EMBL" id="NEVU01000001">
    <property type="protein sequence ID" value="OZI77381.1"/>
    <property type="molecule type" value="Genomic_DNA"/>
</dbReference>
<keyword evidence="2" id="KW-0479">Metal-binding</keyword>
<dbReference type="PANTHER" id="PTHR38439">
    <property type="entry name" value="AURACYANIN-B"/>
    <property type="match status" value="1"/>
</dbReference>
<dbReference type="InterPro" id="IPR000923">
    <property type="entry name" value="BlueCu_1"/>
</dbReference>
<keyword evidence="5" id="KW-0732">Signal</keyword>
<dbReference type="InterPro" id="IPR050845">
    <property type="entry name" value="Cu-binding_ET"/>
</dbReference>
<organism evidence="7 8">
    <name type="scientific">Bordetella genomosp. 12</name>
    <dbReference type="NCBI Taxonomy" id="463035"/>
    <lineage>
        <taxon>Bacteria</taxon>
        <taxon>Pseudomonadati</taxon>
        <taxon>Pseudomonadota</taxon>
        <taxon>Betaproteobacteria</taxon>
        <taxon>Burkholderiales</taxon>
        <taxon>Alcaligenaceae</taxon>
        <taxon>Bordetella</taxon>
    </lineage>
</organism>
<reference evidence="8" key="1">
    <citation type="submission" date="2017-05" db="EMBL/GenBank/DDBJ databases">
        <title>Complete and WGS of Bordetella genogroups.</title>
        <authorList>
            <person name="Spilker T."/>
            <person name="Lipuma J."/>
        </authorList>
    </citation>
    <scope>NUCLEOTIDE SEQUENCE [LARGE SCALE GENOMIC DNA]</scope>
    <source>
        <strain evidence="8">AU6712</strain>
    </source>
</reference>
<keyword evidence="4" id="KW-0186">Copper</keyword>
<name>A0A261VUE0_9BORD</name>
<dbReference type="GO" id="GO:0042597">
    <property type="term" value="C:periplasmic space"/>
    <property type="evidence" value="ECO:0007669"/>
    <property type="project" value="UniProtKB-SubCell"/>
</dbReference>
<evidence type="ECO:0000259" key="6">
    <source>
        <dbReference type="Pfam" id="PF00127"/>
    </source>
</evidence>
<comment type="caution">
    <text evidence="7">The sequence shown here is derived from an EMBL/GenBank/DDBJ whole genome shotgun (WGS) entry which is preliminary data.</text>
</comment>
<evidence type="ECO:0000256" key="5">
    <source>
        <dbReference type="SAM" id="SignalP"/>
    </source>
</evidence>
<dbReference type="RefSeq" id="WP_094809950.1">
    <property type="nucleotide sequence ID" value="NZ_NEVU01000001.1"/>
</dbReference>
<sequence length="158" mass="16428">MKSFLALAVLAIAAAAPAGPATAAPDHAGMHPATADIGHPASQATRTVQIDMTDNMRFTPSRIDVRPGETVRFVVKNSGQIRHEFVLGTPADLQAHYQMMLQQPGAAHHAGGNAVSLAAGQTGELSWQFPAQGEVDFGCLEPGHYPAGMLGKVIVAAP</sequence>
<comment type="subcellular location">
    <subcellularLocation>
        <location evidence="1">Periplasm</location>
    </subcellularLocation>
</comment>
<gene>
    <name evidence="7" type="ORF">CAL22_02205</name>
</gene>
<dbReference type="SUPFAM" id="SSF49503">
    <property type="entry name" value="Cupredoxins"/>
    <property type="match status" value="1"/>
</dbReference>
<evidence type="ECO:0000256" key="1">
    <source>
        <dbReference type="ARBA" id="ARBA00004418"/>
    </source>
</evidence>
<dbReference type="GO" id="GO:0009055">
    <property type="term" value="F:electron transfer activity"/>
    <property type="evidence" value="ECO:0007669"/>
    <property type="project" value="InterPro"/>
</dbReference>
<keyword evidence="8" id="KW-1185">Reference proteome</keyword>
<evidence type="ECO:0000313" key="8">
    <source>
        <dbReference type="Proteomes" id="UP000216429"/>
    </source>
</evidence>
<keyword evidence="3" id="KW-0574">Periplasm</keyword>
<evidence type="ECO:0000256" key="2">
    <source>
        <dbReference type="ARBA" id="ARBA00022723"/>
    </source>
</evidence>
<proteinExistence type="predicted"/>
<evidence type="ECO:0000256" key="4">
    <source>
        <dbReference type="ARBA" id="ARBA00023008"/>
    </source>
</evidence>
<accession>A0A261VUE0</accession>
<feature type="chain" id="PRO_5012966812" description="Blue (type 1) copper domain-containing protein" evidence="5">
    <location>
        <begin position="24"/>
        <end position="158"/>
    </location>
</feature>
<dbReference type="OrthoDB" id="9816061at2"/>
<dbReference type="Proteomes" id="UP000216429">
    <property type="component" value="Unassembled WGS sequence"/>
</dbReference>
<feature type="domain" description="Blue (type 1) copper" evidence="6">
    <location>
        <begin position="47"/>
        <end position="155"/>
    </location>
</feature>
<evidence type="ECO:0000256" key="3">
    <source>
        <dbReference type="ARBA" id="ARBA00022764"/>
    </source>
</evidence>